<gene>
    <name evidence="5" type="ORF">ACJRO7_024229</name>
</gene>
<accession>A0ABD3K9D6</accession>
<feature type="region of interest" description="Disordered" evidence="3">
    <location>
        <begin position="470"/>
        <end position="577"/>
    </location>
</feature>
<dbReference type="InterPro" id="IPR056889">
    <property type="entry name" value="NET2A-D/KIP1-like_C"/>
</dbReference>
<feature type="compositionally biased region" description="Acidic residues" evidence="3">
    <location>
        <begin position="105"/>
        <end position="116"/>
    </location>
</feature>
<feature type="coiled-coil region" evidence="2">
    <location>
        <begin position="354"/>
        <end position="465"/>
    </location>
</feature>
<feature type="compositionally biased region" description="Low complexity" evidence="3">
    <location>
        <begin position="685"/>
        <end position="695"/>
    </location>
</feature>
<dbReference type="PROSITE" id="PS51774">
    <property type="entry name" value="NAB"/>
    <property type="match status" value="1"/>
</dbReference>
<feature type="region of interest" description="Disordered" evidence="3">
    <location>
        <begin position="105"/>
        <end position="138"/>
    </location>
</feature>
<feature type="domain" description="NAB" evidence="4">
    <location>
        <begin position="10"/>
        <end position="90"/>
    </location>
</feature>
<dbReference type="AlphaFoldDB" id="A0ABD3K9D6"/>
<organism evidence="5 6">
    <name type="scientific">Eucalyptus globulus</name>
    <name type="common">Tasmanian blue gum</name>
    <dbReference type="NCBI Taxonomy" id="34317"/>
    <lineage>
        <taxon>Eukaryota</taxon>
        <taxon>Viridiplantae</taxon>
        <taxon>Streptophyta</taxon>
        <taxon>Embryophyta</taxon>
        <taxon>Tracheophyta</taxon>
        <taxon>Spermatophyta</taxon>
        <taxon>Magnoliopsida</taxon>
        <taxon>eudicotyledons</taxon>
        <taxon>Gunneridae</taxon>
        <taxon>Pentapetalae</taxon>
        <taxon>rosids</taxon>
        <taxon>malvids</taxon>
        <taxon>Myrtales</taxon>
        <taxon>Myrtaceae</taxon>
        <taxon>Myrtoideae</taxon>
        <taxon>Eucalypteae</taxon>
        <taxon>Eucalyptus</taxon>
    </lineage>
</organism>
<feature type="compositionally biased region" description="Polar residues" evidence="3">
    <location>
        <begin position="316"/>
        <end position="328"/>
    </location>
</feature>
<sequence length="964" mass="109984">MLQRAASNAYSWWWASHIRTKQSKWLEQSLQDIEDKVQSTLKIIDGDGDSFAKRAEMYYKKRPELKGLVEDTYRAYRALAERYDLLSRELQGANRKIATAFPDEVQFDDDDDDDEQSFAGSFSEKPSGRDLPDAAKRRIPRVPKLPAKEFSSPSMLSSRKTKLKKNLSGVKTSVTPASGLTKDEALGEIDKLQKGILALQTEKEFVKSSFERGRERYWEIENQVMEMQGKVCSLQDEFGIGTIIEDNEARTLMTTIALKSCKKALSRMQEQQEESAEEAREEQERIKKVHEKLKSLKGEFLSEERTAKDNVEEENSVGTSPKSRSSVQQDDESSWDGQKTEEVLNSDSKAALTMSELAERVDELVDKVINLETAVSSQTSLVRRLKLETDGLHTHIRTLEDEKETLMEGSDNMNSRLKELEKEMHRIKTLKQNVKDQNQNLISHFTEANSNLDHLSEKLQNVKLDEEDENGGTLFHETKTAGTNAKQGKEIEENEVQHVSDDKRDAEAKREENKDSVPTFDDPTKAAEEEMYVGSGPASEFDVMSERPQESVQHEKEENHDLFTETQDSQDDSEDHPDWRQMFLTGVEDREKFLLGEYTSVLRSYKDVRKKLSDVEKDNRDGLFELAMQIRELRNENASKDEEIMALRKKLGTPNGKPDGAEGVAASEDKATNQENPQESIPVGSSSQELSPSSLPKKKQPLYKLLLQHNFQGFMKSPSTREVDTRVSRAPAVTTMEEKFRVEIDELLEENIEFWLRFSTSIHQVQTFQTSFRDLQVELSKLFDDKKQDSSFKHQSLKSEARPIYRHLREIQTELKLWLEQNALLKDELESRFSALCRLQDEITRVSDPGSAARDPSLSEYQAAKFQGEVLNMKQENNRVADELNAGLDRVKKLKAEIETTIARLDEYLGISASKSHHPPRSRIPLRSFLFGVKLKKQKQPSIFACVSPAMQKDSDLEGGALPT</sequence>
<evidence type="ECO:0000256" key="1">
    <source>
        <dbReference type="ARBA" id="ARBA00023054"/>
    </source>
</evidence>
<proteinExistence type="predicted"/>
<comment type="caution">
    <text evidence="5">The sequence shown here is derived from an EMBL/GenBank/DDBJ whole genome shotgun (WGS) entry which is preliminary data.</text>
</comment>
<dbReference type="Proteomes" id="UP001634007">
    <property type="component" value="Unassembled WGS sequence"/>
</dbReference>
<keyword evidence="6" id="KW-1185">Reference proteome</keyword>
<dbReference type="Pfam" id="PF24918">
    <property type="entry name" value="NET2A_C"/>
    <property type="match status" value="1"/>
</dbReference>
<dbReference type="InterPro" id="IPR056888">
    <property type="entry name" value="NET2A-D/KIP1-like_dom"/>
</dbReference>
<feature type="coiled-coil region" evidence="2">
    <location>
        <begin position="258"/>
        <end position="299"/>
    </location>
</feature>
<dbReference type="Pfam" id="PF07765">
    <property type="entry name" value="KIP1"/>
    <property type="match status" value="1"/>
</dbReference>
<feature type="compositionally biased region" description="Basic and acidic residues" evidence="3">
    <location>
        <begin position="126"/>
        <end position="136"/>
    </location>
</feature>
<feature type="compositionally biased region" description="Basic and acidic residues" evidence="3">
    <location>
        <begin position="300"/>
        <end position="310"/>
    </location>
</feature>
<evidence type="ECO:0000313" key="6">
    <source>
        <dbReference type="Proteomes" id="UP001634007"/>
    </source>
</evidence>
<protein>
    <recommendedName>
        <fullName evidence="4">NAB domain-containing protein</fullName>
    </recommendedName>
</protein>
<feature type="region of interest" description="Disordered" evidence="3">
    <location>
        <begin position="649"/>
        <end position="696"/>
    </location>
</feature>
<reference evidence="5 6" key="1">
    <citation type="submission" date="2024-11" db="EMBL/GenBank/DDBJ databases">
        <title>Chromosome-level genome assembly of Eucalyptus globulus Labill. provides insights into its genome evolution.</title>
        <authorList>
            <person name="Li X."/>
        </authorList>
    </citation>
    <scope>NUCLEOTIDE SEQUENCE [LARGE SCALE GENOMIC DNA]</scope>
    <source>
        <strain evidence="5">CL2024</strain>
        <tissue evidence="5">Fresh tender leaves</tissue>
    </source>
</reference>
<dbReference type="PANTHER" id="PTHR31631">
    <property type="entry name" value="PROTEIN NETWORKED 2D"/>
    <property type="match status" value="1"/>
</dbReference>
<feature type="compositionally biased region" description="Basic and acidic residues" evidence="3">
    <location>
        <begin position="544"/>
        <end position="563"/>
    </location>
</feature>
<evidence type="ECO:0000256" key="2">
    <source>
        <dbReference type="SAM" id="Coils"/>
    </source>
</evidence>
<dbReference type="PANTHER" id="PTHR31631:SF3">
    <property type="entry name" value="PROTEIN NETWORKED 2B"/>
    <property type="match status" value="1"/>
</dbReference>
<dbReference type="Pfam" id="PF25014">
    <property type="entry name" value="NET2A"/>
    <property type="match status" value="1"/>
</dbReference>
<name>A0ABD3K9D6_EUCGL</name>
<evidence type="ECO:0000256" key="3">
    <source>
        <dbReference type="SAM" id="MobiDB-lite"/>
    </source>
</evidence>
<feature type="compositionally biased region" description="Basic and acidic residues" evidence="3">
    <location>
        <begin position="487"/>
        <end position="515"/>
    </location>
</feature>
<feature type="region of interest" description="Disordered" evidence="3">
    <location>
        <begin position="300"/>
        <end position="347"/>
    </location>
</feature>
<dbReference type="InterPro" id="IPR011684">
    <property type="entry name" value="NAB"/>
</dbReference>
<keyword evidence="1 2" id="KW-0175">Coiled coil</keyword>
<evidence type="ECO:0000313" key="5">
    <source>
        <dbReference type="EMBL" id="KAL3735029.1"/>
    </source>
</evidence>
<evidence type="ECO:0000259" key="4">
    <source>
        <dbReference type="PROSITE" id="PS51774"/>
    </source>
</evidence>
<dbReference type="EMBL" id="JBJKBG010000006">
    <property type="protein sequence ID" value="KAL3735029.1"/>
    <property type="molecule type" value="Genomic_DNA"/>
</dbReference>